<evidence type="ECO:0000313" key="4">
    <source>
        <dbReference type="Proteomes" id="UP000176774"/>
    </source>
</evidence>
<dbReference type="STRING" id="1802214.A2908_04470"/>
<protein>
    <recommendedName>
        <fullName evidence="5">Cytochrome b/b6 C-terminal region profile domain-containing protein</fullName>
    </recommendedName>
</protein>
<keyword evidence="2" id="KW-0732">Signal</keyword>
<comment type="caution">
    <text evidence="3">The sequence shown here is derived from an EMBL/GenBank/DDBJ whole genome shotgun (WGS) entry which is preliminary data.</text>
</comment>
<gene>
    <name evidence="3" type="ORF">A2908_04470</name>
</gene>
<feature type="transmembrane region" description="Helical" evidence="1">
    <location>
        <begin position="69"/>
        <end position="94"/>
    </location>
</feature>
<keyword evidence="1" id="KW-0472">Membrane</keyword>
<evidence type="ECO:0000256" key="1">
    <source>
        <dbReference type="SAM" id="Phobius"/>
    </source>
</evidence>
<dbReference type="Pfam" id="PF18895">
    <property type="entry name" value="T4SS_pilin"/>
    <property type="match status" value="1"/>
</dbReference>
<dbReference type="InterPro" id="IPR043993">
    <property type="entry name" value="T4SS_pilin"/>
</dbReference>
<feature type="signal peptide" evidence="2">
    <location>
        <begin position="1"/>
        <end position="24"/>
    </location>
</feature>
<accession>A0A1G2IBJ9</accession>
<evidence type="ECO:0000256" key="2">
    <source>
        <dbReference type="SAM" id="SignalP"/>
    </source>
</evidence>
<organism evidence="3 4">
    <name type="scientific">Candidatus Staskawiczbacteria bacterium RIFCSPLOWO2_01_FULL_38_12b</name>
    <dbReference type="NCBI Taxonomy" id="1802214"/>
    <lineage>
        <taxon>Bacteria</taxon>
        <taxon>Candidatus Staskawicziibacteriota</taxon>
    </lineage>
</organism>
<dbReference type="Proteomes" id="UP000176774">
    <property type="component" value="Unassembled WGS sequence"/>
</dbReference>
<proteinExistence type="predicted"/>
<evidence type="ECO:0000313" key="3">
    <source>
        <dbReference type="EMBL" id="OGZ72115.1"/>
    </source>
</evidence>
<keyword evidence="1" id="KW-1133">Transmembrane helix</keyword>
<reference evidence="3 4" key="1">
    <citation type="journal article" date="2016" name="Nat. Commun.">
        <title>Thousands of microbial genomes shed light on interconnected biogeochemical processes in an aquifer system.</title>
        <authorList>
            <person name="Anantharaman K."/>
            <person name="Brown C.T."/>
            <person name="Hug L.A."/>
            <person name="Sharon I."/>
            <person name="Castelle C.J."/>
            <person name="Probst A.J."/>
            <person name="Thomas B.C."/>
            <person name="Singh A."/>
            <person name="Wilkins M.J."/>
            <person name="Karaoz U."/>
            <person name="Brodie E.L."/>
            <person name="Williams K.H."/>
            <person name="Hubbard S.S."/>
            <person name="Banfield J.F."/>
        </authorList>
    </citation>
    <scope>NUCLEOTIDE SEQUENCE [LARGE SCALE GENOMIC DNA]</scope>
</reference>
<sequence>MKKVFLVFFASLALLFLFSGMVQAAAVCTDSEATGFVPCGVKLNADGKTLACPCELGHFFIMLLRVYKFAVYTVALPLAGLMIVFGGVLMLVSAGNPGLADKGKNLIKYAIISLILIFSSWLIIDVVLKTIGYPLKWYDI</sequence>
<feature type="chain" id="PRO_5009583234" description="Cytochrome b/b6 C-terminal region profile domain-containing protein" evidence="2">
    <location>
        <begin position="25"/>
        <end position="140"/>
    </location>
</feature>
<keyword evidence="1" id="KW-0812">Transmembrane</keyword>
<feature type="transmembrane region" description="Helical" evidence="1">
    <location>
        <begin position="106"/>
        <end position="124"/>
    </location>
</feature>
<name>A0A1G2IBJ9_9BACT</name>
<dbReference type="EMBL" id="MHPA01000030">
    <property type="protein sequence ID" value="OGZ72115.1"/>
    <property type="molecule type" value="Genomic_DNA"/>
</dbReference>
<evidence type="ECO:0008006" key="5">
    <source>
        <dbReference type="Google" id="ProtNLM"/>
    </source>
</evidence>
<dbReference type="AlphaFoldDB" id="A0A1G2IBJ9"/>